<dbReference type="AlphaFoldDB" id="A0A5C5UVP7"/>
<evidence type="ECO:0000313" key="3">
    <source>
        <dbReference type="Proteomes" id="UP000316714"/>
    </source>
</evidence>
<sequence>MGIQVQCPNGHSFKVKDKYAGKKGLCPKCEGQVVVHVPDVTDETESAFREAVLSEHRAEHAAPSTKASSESVFDDHPAKADAGTSASLIGSSVIKHKTKCECGAKVPMWYAKCPSCGRYLEH</sequence>
<comment type="caution">
    <text evidence="2">The sequence shown here is derived from an EMBL/GenBank/DDBJ whole genome shotgun (WGS) entry which is preliminary data.</text>
</comment>
<protein>
    <submittedName>
        <fullName evidence="2">Uncharacterized protein</fullName>
    </submittedName>
</protein>
<dbReference type="EMBL" id="SIHJ01000005">
    <property type="protein sequence ID" value="TWT30476.1"/>
    <property type="molecule type" value="Genomic_DNA"/>
</dbReference>
<evidence type="ECO:0000313" key="2">
    <source>
        <dbReference type="EMBL" id="TWT30476.1"/>
    </source>
</evidence>
<feature type="region of interest" description="Disordered" evidence="1">
    <location>
        <begin position="54"/>
        <end position="83"/>
    </location>
</feature>
<accession>A0A5C5UVP7</accession>
<keyword evidence="3" id="KW-1185">Reference proteome</keyword>
<evidence type="ECO:0000256" key="1">
    <source>
        <dbReference type="SAM" id="MobiDB-lite"/>
    </source>
</evidence>
<name>A0A5C5UVP7_9BACT</name>
<reference evidence="2 3" key="1">
    <citation type="submission" date="2019-02" db="EMBL/GenBank/DDBJ databases">
        <title>Deep-cultivation of Planctomycetes and their phenomic and genomic characterization uncovers novel biology.</title>
        <authorList>
            <person name="Wiegand S."/>
            <person name="Jogler M."/>
            <person name="Boedeker C."/>
            <person name="Pinto D."/>
            <person name="Vollmers J."/>
            <person name="Rivas-Marin E."/>
            <person name="Kohn T."/>
            <person name="Peeters S.H."/>
            <person name="Heuer A."/>
            <person name="Rast P."/>
            <person name="Oberbeckmann S."/>
            <person name="Bunk B."/>
            <person name="Jeske O."/>
            <person name="Meyerdierks A."/>
            <person name="Storesund J.E."/>
            <person name="Kallscheuer N."/>
            <person name="Luecker S."/>
            <person name="Lage O.M."/>
            <person name="Pohl T."/>
            <person name="Merkel B.J."/>
            <person name="Hornburger P."/>
            <person name="Mueller R.-W."/>
            <person name="Bruemmer F."/>
            <person name="Labrenz M."/>
            <person name="Spormann A.M."/>
            <person name="Op Den Camp H."/>
            <person name="Overmann J."/>
            <person name="Amann R."/>
            <person name="Jetten M.S.M."/>
            <person name="Mascher T."/>
            <person name="Medema M.H."/>
            <person name="Devos D.P."/>
            <person name="Kaster A.-K."/>
            <person name="Ovreas L."/>
            <person name="Rohde M."/>
            <person name="Galperin M.Y."/>
            <person name="Jogler C."/>
        </authorList>
    </citation>
    <scope>NUCLEOTIDE SEQUENCE [LARGE SCALE GENOMIC DNA]</scope>
    <source>
        <strain evidence="2 3">KOR34</strain>
    </source>
</reference>
<gene>
    <name evidence="2" type="ORF">KOR34_50350</name>
</gene>
<dbReference type="OrthoDB" id="292895at2"/>
<dbReference type="Proteomes" id="UP000316714">
    <property type="component" value="Unassembled WGS sequence"/>
</dbReference>
<organism evidence="2 3">
    <name type="scientific">Posidoniimonas corsicana</name>
    <dbReference type="NCBI Taxonomy" id="1938618"/>
    <lineage>
        <taxon>Bacteria</taxon>
        <taxon>Pseudomonadati</taxon>
        <taxon>Planctomycetota</taxon>
        <taxon>Planctomycetia</taxon>
        <taxon>Pirellulales</taxon>
        <taxon>Lacipirellulaceae</taxon>
        <taxon>Posidoniimonas</taxon>
    </lineage>
</organism>
<dbReference type="RefSeq" id="WP_146568829.1">
    <property type="nucleotide sequence ID" value="NZ_SIHJ01000005.1"/>
</dbReference>
<proteinExistence type="predicted"/>